<dbReference type="EMBL" id="JAAWWB010000008">
    <property type="protein sequence ID" value="KAG6777389.1"/>
    <property type="molecule type" value="Genomic_DNA"/>
</dbReference>
<keyword evidence="3" id="KW-1185">Reference proteome</keyword>
<keyword evidence="1" id="KW-0472">Membrane</keyword>
<keyword evidence="1" id="KW-0812">Transmembrane</keyword>
<gene>
    <name evidence="2" type="ORF">POTOM_017210</name>
</gene>
<evidence type="ECO:0000313" key="3">
    <source>
        <dbReference type="Proteomes" id="UP000886885"/>
    </source>
</evidence>
<sequence length="96" mass="10334">MIAGGELKNVTDRLDAIAKEKQFRLIAGGGDIEADSSDGHQTWSLVDESEIYGRAQEKEELMKSLANNSGDLSIYAICGMGILILQSGYASLMIPL</sequence>
<organism evidence="2 3">
    <name type="scientific">Populus tomentosa</name>
    <name type="common">Chinese white poplar</name>
    <dbReference type="NCBI Taxonomy" id="118781"/>
    <lineage>
        <taxon>Eukaryota</taxon>
        <taxon>Viridiplantae</taxon>
        <taxon>Streptophyta</taxon>
        <taxon>Embryophyta</taxon>
        <taxon>Tracheophyta</taxon>
        <taxon>Spermatophyta</taxon>
        <taxon>Magnoliopsida</taxon>
        <taxon>eudicotyledons</taxon>
        <taxon>Gunneridae</taxon>
        <taxon>Pentapetalae</taxon>
        <taxon>rosids</taxon>
        <taxon>fabids</taxon>
        <taxon>Malpighiales</taxon>
        <taxon>Salicaceae</taxon>
        <taxon>Saliceae</taxon>
        <taxon>Populus</taxon>
    </lineage>
</organism>
<reference evidence="2" key="1">
    <citation type="journal article" date="2020" name="bioRxiv">
        <title>Hybrid origin of Populus tomentosa Carr. identified through genome sequencing and phylogenomic analysis.</title>
        <authorList>
            <person name="An X."/>
            <person name="Gao K."/>
            <person name="Chen Z."/>
            <person name="Li J."/>
            <person name="Yang X."/>
            <person name="Yang X."/>
            <person name="Zhou J."/>
            <person name="Guo T."/>
            <person name="Zhao T."/>
            <person name="Huang S."/>
            <person name="Miao D."/>
            <person name="Khan W.U."/>
            <person name="Rao P."/>
            <person name="Ye M."/>
            <person name="Lei B."/>
            <person name="Liao W."/>
            <person name="Wang J."/>
            <person name="Ji L."/>
            <person name="Li Y."/>
            <person name="Guo B."/>
            <person name="Mustafa N.S."/>
            <person name="Li S."/>
            <person name="Yun Q."/>
            <person name="Keller S.R."/>
            <person name="Mao J."/>
            <person name="Zhang R."/>
            <person name="Strauss S.H."/>
        </authorList>
    </citation>
    <scope>NUCLEOTIDE SEQUENCE</scope>
    <source>
        <strain evidence="2">GM15</strain>
        <tissue evidence="2">Leaf</tissue>
    </source>
</reference>
<evidence type="ECO:0000313" key="2">
    <source>
        <dbReference type="EMBL" id="KAG6777389.1"/>
    </source>
</evidence>
<feature type="transmembrane region" description="Helical" evidence="1">
    <location>
        <begin position="72"/>
        <end position="94"/>
    </location>
</feature>
<evidence type="ECO:0000256" key="1">
    <source>
        <dbReference type="SAM" id="Phobius"/>
    </source>
</evidence>
<keyword evidence="1" id="KW-1133">Transmembrane helix</keyword>
<protein>
    <submittedName>
        <fullName evidence="2">Uncharacterized protein</fullName>
    </submittedName>
</protein>
<proteinExistence type="predicted"/>
<name>A0A8X7ZWP2_POPTO</name>
<accession>A0A8X7ZWP2</accession>
<dbReference type="AlphaFoldDB" id="A0A8X7ZWP2"/>
<comment type="caution">
    <text evidence="2">The sequence shown here is derived from an EMBL/GenBank/DDBJ whole genome shotgun (WGS) entry which is preliminary data.</text>
</comment>
<dbReference type="Proteomes" id="UP000886885">
    <property type="component" value="Chromosome 4D"/>
</dbReference>